<name>A0A316Z141_9BASI</name>
<dbReference type="AlphaFoldDB" id="A0A316Z141"/>
<dbReference type="EMBL" id="KZ819305">
    <property type="protein sequence ID" value="PWN95251.1"/>
    <property type="molecule type" value="Genomic_DNA"/>
</dbReference>
<evidence type="ECO:0000313" key="9">
    <source>
        <dbReference type="EMBL" id="PWN95251.1"/>
    </source>
</evidence>
<dbReference type="STRING" id="58919.A0A316Z141"/>
<keyword evidence="5" id="KW-0811">Translocation</keyword>
<keyword evidence="7" id="KW-0539">Nucleus</keyword>
<evidence type="ECO:0000256" key="8">
    <source>
        <dbReference type="SAM" id="MobiDB-lite"/>
    </source>
</evidence>
<dbReference type="InterPro" id="IPR037700">
    <property type="entry name" value="NUP88/NUP82"/>
</dbReference>
<dbReference type="InterPro" id="IPR019321">
    <property type="entry name" value="Nucleoporin_Nup88"/>
</dbReference>
<keyword evidence="3" id="KW-0509">mRNA transport</keyword>
<dbReference type="OrthoDB" id="341482at2759"/>
<dbReference type="PANTHER" id="PTHR13257:SF0">
    <property type="entry name" value="NUCLEAR PORE COMPLEX PROTEIN NUP88"/>
    <property type="match status" value="1"/>
</dbReference>
<dbReference type="Pfam" id="PF10168">
    <property type="entry name" value="Nup88"/>
    <property type="match status" value="1"/>
</dbReference>
<sequence>MAPTQHSYSALAPSSSPLARVRPCSHHRCRPAPALAPTMAYPAAAMPGRSAFPHSPDPFAPDVAWLDGLAQHPIFHAGDTPPAPAAGRSSVRARSTLALRGTDLVAAVGSELRIASLAEAKHAAATGASPAERPHRVLAHALPPFPIASIAVNPANRLLAVVGSHQVAVLVLPRSAGSKAQADAAHSRGAARSVTCHAARVGAYYHDEHIGPHARVAKVLWHPWGKDGTSLLILTADGTLREYNVSGDLDEPAQTLALTPPPPPAVGRSDSRAAGPSRFGVGSGAAPGREWDPAVGLALGLSASGAGNSGDWSALTIYGLTRAGDVYGITPFLPAQAQVPAQYLSALSTYTAETSAAASSTSRTSSLRYLSSLLQQRESTAANARDATPAYLRGVTPASGMSLDAGLLAQEPGDDDDGDAEDGEIRVLISTPSGQMPARQGPFLLAPAPHELSEVREAKASDMTVLRVPASPVEDGDTAFAVLAIVSDDGRVDLGVLPSIFPRWGGGARTKARKMGRYGLTDDEDDESFDEDEEGELPAVLIYETIDLGLLADLTSSGLGDASSDPERLERLLGAHAPAFVPDLLYSDTVYVHHSLGAHALCIGTWARDLLDAMNTAADATPGRGLGADGEPQVEDRQGAVARVLHRAEPTQVVWAVKTPGFDAREQRHTPICGLCIISDVYLSYALLAVAAPCTPVALELNMRVPEELEAVAQDHAEHATRGLGDAGPAQGYVSLLGDGPPFAVPSLFRSGSTLPNAPRVIARGGEVEITPDTLRELGTTAERLRDQMRSVVSAGNVVQGRLDLQLREMSRQLERLADVRRRCRGSRADGGESLEARLARVHARQHALVARTDRVLQRLMDAHQPSLSMYERKWFDELAGLAEEIGLKGEADEQPTGLSAQADKLDYQLSHLRPSLMALQAKGHPSSGEGPPGALGSSQLQAMERMLAQEAALLLEARTKARALSAHVAQAAGH</sequence>
<evidence type="ECO:0000313" key="10">
    <source>
        <dbReference type="Proteomes" id="UP000245946"/>
    </source>
</evidence>
<proteinExistence type="predicted"/>
<gene>
    <name evidence="9" type="ORF">FA09DRAFT_332182</name>
</gene>
<dbReference type="PANTHER" id="PTHR13257">
    <property type="entry name" value="NUCLEOPORIN NUP84-RELATED"/>
    <property type="match status" value="1"/>
</dbReference>
<feature type="compositionally biased region" description="Low complexity" evidence="8">
    <location>
        <begin position="9"/>
        <end position="19"/>
    </location>
</feature>
<keyword evidence="4" id="KW-0653">Protein transport</keyword>
<accession>A0A316Z141</accession>
<organism evidence="9 10">
    <name type="scientific">Tilletiopsis washingtonensis</name>
    <dbReference type="NCBI Taxonomy" id="58919"/>
    <lineage>
        <taxon>Eukaryota</taxon>
        <taxon>Fungi</taxon>
        <taxon>Dikarya</taxon>
        <taxon>Basidiomycota</taxon>
        <taxon>Ustilaginomycotina</taxon>
        <taxon>Exobasidiomycetes</taxon>
        <taxon>Entylomatales</taxon>
        <taxon>Entylomatales incertae sedis</taxon>
        <taxon>Tilletiopsis</taxon>
    </lineage>
</organism>
<feature type="region of interest" description="Disordered" evidence="8">
    <location>
        <begin position="253"/>
        <end position="285"/>
    </location>
</feature>
<keyword evidence="6" id="KW-0906">Nuclear pore complex</keyword>
<dbReference type="GO" id="GO:0005643">
    <property type="term" value="C:nuclear pore"/>
    <property type="evidence" value="ECO:0007669"/>
    <property type="project" value="UniProtKB-SubCell"/>
</dbReference>
<dbReference type="GO" id="GO:0006606">
    <property type="term" value="P:protein import into nucleus"/>
    <property type="evidence" value="ECO:0007669"/>
    <property type="project" value="TreeGrafter"/>
</dbReference>
<dbReference type="GeneID" id="37270896"/>
<dbReference type="Proteomes" id="UP000245946">
    <property type="component" value="Unassembled WGS sequence"/>
</dbReference>
<dbReference type="GO" id="GO:0017056">
    <property type="term" value="F:structural constituent of nuclear pore"/>
    <property type="evidence" value="ECO:0007669"/>
    <property type="project" value="InterPro"/>
</dbReference>
<evidence type="ECO:0000256" key="3">
    <source>
        <dbReference type="ARBA" id="ARBA00022816"/>
    </source>
</evidence>
<evidence type="ECO:0000256" key="2">
    <source>
        <dbReference type="ARBA" id="ARBA00022448"/>
    </source>
</evidence>
<dbReference type="RefSeq" id="XP_025595530.1">
    <property type="nucleotide sequence ID" value="XM_025743352.1"/>
</dbReference>
<evidence type="ECO:0000256" key="7">
    <source>
        <dbReference type="ARBA" id="ARBA00023242"/>
    </source>
</evidence>
<evidence type="ECO:0000256" key="4">
    <source>
        <dbReference type="ARBA" id="ARBA00022927"/>
    </source>
</evidence>
<evidence type="ECO:0000256" key="5">
    <source>
        <dbReference type="ARBA" id="ARBA00023010"/>
    </source>
</evidence>
<evidence type="ECO:0000256" key="6">
    <source>
        <dbReference type="ARBA" id="ARBA00023132"/>
    </source>
</evidence>
<keyword evidence="10" id="KW-1185">Reference proteome</keyword>
<dbReference type="GO" id="GO:0006406">
    <property type="term" value="P:mRNA export from nucleus"/>
    <property type="evidence" value="ECO:0007669"/>
    <property type="project" value="TreeGrafter"/>
</dbReference>
<keyword evidence="2" id="KW-0813">Transport</keyword>
<dbReference type="GO" id="GO:0000055">
    <property type="term" value="P:ribosomal large subunit export from nucleus"/>
    <property type="evidence" value="ECO:0007669"/>
    <property type="project" value="InterPro"/>
</dbReference>
<comment type="subcellular location">
    <subcellularLocation>
        <location evidence="1">Nucleus</location>
        <location evidence="1">Nuclear pore complex</location>
    </subcellularLocation>
</comment>
<feature type="region of interest" description="Disordered" evidence="8">
    <location>
        <begin position="1"/>
        <end position="22"/>
    </location>
</feature>
<evidence type="ECO:0000256" key="1">
    <source>
        <dbReference type="ARBA" id="ARBA00004567"/>
    </source>
</evidence>
<protein>
    <submittedName>
        <fullName evidence="9">Uncharacterized protein</fullName>
    </submittedName>
</protein>
<dbReference type="GO" id="GO:0000056">
    <property type="term" value="P:ribosomal small subunit export from nucleus"/>
    <property type="evidence" value="ECO:0007669"/>
    <property type="project" value="InterPro"/>
</dbReference>
<reference evidence="9 10" key="1">
    <citation type="journal article" date="2018" name="Mol. Biol. Evol.">
        <title>Broad Genomic Sampling Reveals a Smut Pathogenic Ancestry of the Fungal Clade Ustilaginomycotina.</title>
        <authorList>
            <person name="Kijpornyongpan T."/>
            <person name="Mondo S.J."/>
            <person name="Barry K."/>
            <person name="Sandor L."/>
            <person name="Lee J."/>
            <person name="Lipzen A."/>
            <person name="Pangilinan J."/>
            <person name="LaButti K."/>
            <person name="Hainaut M."/>
            <person name="Henrissat B."/>
            <person name="Grigoriev I.V."/>
            <person name="Spatafora J.W."/>
            <person name="Aime M.C."/>
        </authorList>
    </citation>
    <scope>NUCLEOTIDE SEQUENCE [LARGE SCALE GENOMIC DNA]</scope>
    <source>
        <strain evidence="9 10">MCA 4186</strain>
    </source>
</reference>